<reference evidence="3" key="2">
    <citation type="journal article" date="2017" name="J. Anim. Genet.">
        <title>Multiple reference genome sequences of hot pepper reveal the massive evolution of plant disease resistance genes by retroduplication.</title>
        <authorList>
            <person name="Kim S."/>
            <person name="Park J."/>
            <person name="Yeom S.-I."/>
            <person name="Kim Y.-M."/>
            <person name="Seo E."/>
            <person name="Kim K.-T."/>
            <person name="Kim M.-S."/>
            <person name="Lee J.M."/>
            <person name="Cheong K."/>
            <person name="Shin H.-S."/>
            <person name="Kim S.-B."/>
            <person name="Han K."/>
            <person name="Lee J."/>
            <person name="Park M."/>
            <person name="Lee H.-A."/>
            <person name="Lee H.-Y."/>
            <person name="Lee Y."/>
            <person name="Oh S."/>
            <person name="Lee J.H."/>
            <person name="Choi E."/>
            <person name="Choi E."/>
            <person name="Lee S.E."/>
            <person name="Jeon J."/>
            <person name="Kim H."/>
            <person name="Choi G."/>
            <person name="Song H."/>
            <person name="Lee J."/>
            <person name="Lee S.-C."/>
            <person name="Kwon J.-K."/>
            <person name="Lee H.-Y."/>
            <person name="Koo N."/>
            <person name="Hong Y."/>
            <person name="Kim R.W."/>
            <person name="Kang W.-H."/>
            <person name="Huh J.H."/>
            <person name="Kang B.-C."/>
            <person name="Yang T.-J."/>
            <person name="Lee Y.-H."/>
            <person name="Bennetzen J.L."/>
            <person name="Choi D."/>
        </authorList>
    </citation>
    <scope>NUCLEOTIDE SEQUENCE [LARGE SCALE GENOMIC DNA]</scope>
    <source>
        <strain evidence="3">cv. PBC81</strain>
    </source>
</reference>
<evidence type="ECO:0000313" key="3">
    <source>
        <dbReference type="Proteomes" id="UP000224567"/>
    </source>
</evidence>
<keyword evidence="3" id="KW-1185">Reference proteome</keyword>
<dbReference type="AlphaFoldDB" id="A0A2G2WSV3"/>
<dbReference type="GO" id="GO:0050660">
    <property type="term" value="F:flavin adenine dinucleotide binding"/>
    <property type="evidence" value="ECO:0007669"/>
    <property type="project" value="InterPro"/>
</dbReference>
<dbReference type="PANTHER" id="PTHR32448">
    <property type="entry name" value="OS08G0158400 PROTEIN"/>
    <property type="match status" value="1"/>
</dbReference>
<dbReference type="OrthoDB" id="1750186at2759"/>
<reference evidence="2 3" key="1">
    <citation type="journal article" date="2017" name="Genome Biol.">
        <title>New reference genome sequences of hot pepper reveal the massive evolution of plant disease-resistance genes by retroduplication.</title>
        <authorList>
            <person name="Kim S."/>
            <person name="Park J."/>
            <person name="Yeom S.I."/>
            <person name="Kim Y.M."/>
            <person name="Seo E."/>
            <person name="Kim K.T."/>
            <person name="Kim M.S."/>
            <person name="Lee J.M."/>
            <person name="Cheong K."/>
            <person name="Shin H.S."/>
            <person name="Kim S.B."/>
            <person name="Han K."/>
            <person name="Lee J."/>
            <person name="Park M."/>
            <person name="Lee H.A."/>
            <person name="Lee H.Y."/>
            <person name="Lee Y."/>
            <person name="Oh S."/>
            <person name="Lee J.H."/>
            <person name="Choi E."/>
            <person name="Choi E."/>
            <person name="Lee S.E."/>
            <person name="Jeon J."/>
            <person name="Kim H."/>
            <person name="Choi G."/>
            <person name="Song H."/>
            <person name="Lee J."/>
            <person name="Lee S.C."/>
            <person name="Kwon J.K."/>
            <person name="Lee H.Y."/>
            <person name="Koo N."/>
            <person name="Hong Y."/>
            <person name="Kim R.W."/>
            <person name="Kang W.H."/>
            <person name="Huh J.H."/>
            <person name="Kang B.C."/>
            <person name="Yang T.J."/>
            <person name="Lee Y.H."/>
            <person name="Bennetzen J.L."/>
            <person name="Choi D."/>
        </authorList>
    </citation>
    <scope>NUCLEOTIDE SEQUENCE [LARGE SCALE GENOMIC DNA]</scope>
    <source>
        <strain evidence="3">cv. PBC81</strain>
    </source>
</reference>
<dbReference type="InterPro" id="IPR036318">
    <property type="entry name" value="FAD-bd_PCMH-like_sf"/>
</dbReference>
<protein>
    <submittedName>
        <fullName evidence="2">Uncharacterized protein</fullName>
    </submittedName>
</protein>
<dbReference type="Gene3D" id="3.30.465.10">
    <property type="match status" value="1"/>
</dbReference>
<comment type="caution">
    <text evidence="2">The sequence shown here is derived from an EMBL/GenBank/DDBJ whole genome shotgun (WGS) entry which is preliminary data.</text>
</comment>
<name>A0A2G2WSV3_CAPBA</name>
<proteinExistence type="predicted"/>
<organism evidence="2 3">
    <name type="scientific">Capsicum baccatum</name>
    <name type="common">Peruvian pepper</name>
    <dbReference type="NCBI Taxonomy" id="33114"/>
    <lineage>
        <taxon>Eukaryota</taxon>
        <taxon>Viridiplantae</taxon>
        <taxon>Streptophyta</taxon>
        <taxon>Embryophyta</taxon>
        <taxon>Tracheophyta</taxon>
        <taxon>Spermatophyta</taxon>
        <taxon>Magnoliopsida</taxon>
        <taxon>eudicotyledons</taxon>
        <taxon>Gunneridae</taxon>
        <taxon>Pentapetalae</taxon>
        <taxon>asterids</taxon>
        <taxon>lamiids</taxon>
        <taxon>Solanales</taxon>
        <taxon>Solanaceae</taxon>
        <taxon>Solanoideae</taxon>
        <taxon>Capsiceae</taxon>
        <taxon>Capsicum</taxon>
    </lineage>
</organism>
<feature type="compositionally biased region" description="Acidic residues" evidence="1">
    <location>
        <begin position="289"/>
        <end position="313"/>
    </location>
</feature>
<gene>
    <name evidence="2" type="ORF">CQW23_12522</name>
</gene>
<dbReference type="SUPFAM" id="SSF56176">
    <property type="entry name" value="FAD-binding/transporter-associated domain-like"/>
    <property type="match status" value="1"/>
</dbReference>
<dbReference type="Proteomes" id="UP000224567">
    <property type="component" value="Unassembled WGS sequence"/>
</dbReference>
<dbReference type="EMBL" id="MLFT02000005">
    <property type="protein sequence ID" value="PHT48314.1"/>
    <property type="molecule type" value="Genomic_DNA"/>
</dbReference>
<sequence>MGRSQLICIGGSLMVTVQYSNDYKDDKNEALHTQYIFHTDVPHGGPAFHAAGTVYYRISKKSKTLGFPAGLCTSLGISGHITGGAYGSMMRKFGLGFNNVINARSLNHRCELRGLNLKSNKGLEGIGTLPIYTYSLFNSTTFLEFVLCGALVIQIRVQDMNNSDREWIYDRLLEDGVINPSFIDGVESFVEFTKSHPEFMTHLGNNGFVTKYYHWHHYEESYIPGPSVFDNHQEEVSASDIPIKVEQPYTLNDPIFQEDDSQIHEIDIDENEILNTLNDPDGILIDIEEEEEEEEEKEGDGGEEDENDEDDDEDKNKDRDGDEDEDRDEDKDGDDDEEGEEECELHKKKIRRI</sequence>
<evidence type="ECO:0000313" key="2">
    <source>
        <dbReference type="EMBL" id="PHT48314.1"/>
    </source>
</evidence>
<dbReference type="InterPro" id="IPR016169">
    <property type="entry name" value="FAD-bd_PCMH_sub2"/>
</dbReference>
<feature type="compositionally biased region" description="Acidic residues" evidence="1">
    <location>
        <begin position="321"/>
        <end position="343"/>
    </location>
</feature>
<evidence type="ECO:0000256" key="1">
    <source>
        <dbReference type="SAM" id="MobiDB-lite"/>
    </source>
</evidence>
<accession>A0A2G2WSV3</accession>
<feature type="region of interest" description="Disordered" evidence="1">
    <location>
        <begin position="289"/>
        <end position="353"/>
    </location>
</feature>